<evidence type="ECO:0000313" key="2">
    <source>
        <dbReference type="EMBL" id="MPN61329.1"/>
    </source>
</evidence>
<organism evidence="2">
    <name type="scientific">bioreactor metagenome</name>
    <dbReference type="NCBI Taxonomy" id="1076179"/>
    <lineage>
        <taxon>unclassified sequences</taxon>
        <taxon>metagenomes</taxon>
        <taxon>ecological metagenomes</taxon>
    </lineage>
</organism>
<keyword evidence="1" id="KW-0472">Membrane</keyword>
<dbReference type="EMBL" id="VSSQ01137803">
    <property type="protein sequence ID" value="MPN61329.1"/>
    <property type="molecule type" value="Genomic_DNA"/>
</dbReference>
<name>A0A645JF85_9ZZZZ</name>
<reference evidence="2" key="1">
    <citation type="submission" date="2019-08" db="EMBL/GenBank/DDBJ databases">
        <authorList>
            <person name="Kucharzyk K."/>
            <person name="Murdoch R.W."/>
            <person name="Higgins S."/>
            <person name="Loffler F."/>
        </authorList>
    </citation>
    <scope>NUCLEOTIDE SEQUENCE</scope>
</reference>
<proteinExistence type="predicted"/>
<protein>
    <submittedName>
        <fullName evidence="2">Uncharacterized protein</fullName>
    </submittedName>
</protein>
<gene>
    <name evidence="2" type="ORF">SDC9_209065</name>
</gene>
<keyword evidence="1" id="KW-1133">Transmembrane helix</keyword>
<accession>A0A645JF85</accession>
<feature type="transmembrane region" description="Helical" evidence="1">
    <location>
        <begin position="20"/>
        <end position="40"/>
    </location>
</feature>
<evidence type="ECO:0000256" key="1">
    <source>
        <dbReference type="SAM" id="Phobius"/>
    </source>
</evidence>
<comment type="caution">
    <text evidence="2">The sequence shown here is derived from an EMBL/GenBank/DDBJ whole genome shotgun (WGS) entry which is preliminary data.</text>
</comment>
<dbReference type="AlphaFoldDB" id="A0A645JF85"/>
<feature type="transmembrane region" description="Helical" evidence="1">
    <location>
        <begin position="52"/>
        <end position="70"/>
    </location>
</feature>
<keyword evidence="1" id="KW-0812">Transmembrane</keyword>
<sequence length="80" mass="8265">MAGILVALGGDDGLPARQRLVAPAYGALFATIGAAAPGGLRPDGTRPRWAGWWGLPLGTVLWWAATYGPVKAAVGRAVRR</sequence>